<evidence type="ECO:0000259" key="6">
    <source>
        <dbReference type="PROSITE" id="PS51987"/>
    </source>
</evidence>
<dbReference type="InterPro" id="IPR008146">
    <property type="entry name" value="Gln_synth_cat_dom"/>
</dbReference>
<name>A0A517RLD0_9PLAN</name>
<evidence type="ECO:0000256" key="2">
    <source>
        <dbReference type="ARBA" id="ARBA00022741"/>
    </source>
</evidence>
<dbReference type="PROSITE" id="PS51987">
    <property type="entry name" value="GS_CATALYTIC"/>
    <property type="match status" value="1"/>
</dbReference>
<evidence type="ECO:0000256" key="5">
    <source>
        <dbReference type="RuleBase" id="RU000384"/>
    </source>
</evidence>
<evidence type="ECO:0000313" key="7">
    <source>
        <dbReference type="EMBL" id="QDT44693.1"/>
    </source>
</evidence>
<dbReference type="GO" id="GO:0005524">
    <property type="term" value="F:ATP binding"/>
    <property type="evidence" value="ECO:0007669"/>
    <property type="project" value="UniProtKB-KW"/>
</dbReference>
<dbReference type="Proteomes" id="UP000317171">
    <property type="component" value="Chromosome"/>
</dbReference>
<dbReference type="PANTHER" id="PTHR43785">
    <property type="entry name" value="GAMMA-GLUTAMYLPUTRESCINE SYNTHETASE"/>
    <property type="match status" value="1"/>
</dbReference>
<accession>A0A517RLD0</accession>
<protein>
    <submittedName>
        <fullName evidence="7">Glutamine synthetase</fullName>
        <ecNumber evidence="7">6.3.1.2</ecNumber>
    </submittedName>
</protein>
<dbReference type="Gene3D" id="3.30.590.10">
    <property type="entry name" value="Glutamine synthetase/guanido kinase, catalytic domain"/>
    <property type="match status" value="1"/>
</dbReference>
<dbReference type="InterPro" id="IPR008147">
    <property type="entry name" value="Gln_synt_N"/>
</dbReference>
<dbReference type="InterPro" id="IPR014746">
    <property type="entry name" value="Gln_synth/guanido_kin_cat_dom"/>
</dbReference>
<dbReference type="RefSeq" id="WP_145220350.1">
    <property type="nucleotide sequence ID" value="NZ_CP036269.1"/>
</dbReference>
<dbReference type="SUPFAM" id="SSF55931">
    <property type="entry name" value="Glutamine synthetase/guanido kinase"/>
    <property type="match status" value="1"/>
</dbReference>
<comment type="similarity">
    <text evidence="4 5">Belongs to the glutamine synthetase family.</text>
</comment>
<dbReference type="EC" id="6.3.1.2" evidence="7"/>
<dbReference type="EMBL" id="CP036269">
    <property type="protein sequence ID" value="QDT44693.1"/>
    <property type="molecule type" value="Genomic_DNA"/>
</dbReference>
<gene>
    <name evidence="7" type="primary">glnA_4</name>
    <name evidence="7" type="ORF">Pan241w_48080</name>
</gene>
<dbReference type="Gene3D" id="3.10.20.70">
    <property type="entry name" value="Glutamine synthetase, N-terminal domain"/>
    <property type="match status" value="1"/>
</dbReference>
<dbReference type="PANTHER" id="PTHR43785:SF2">
    <property type="entry name" value="TYPE-1 GLUTAMINE SYNTHETASE 1"/>
    <property type="match status" value="1"/>
</dbReference>
<evidence type="ECO:0000256" key="4">
    <source>
        <dbReference type="PROSITE-ProRule" id="PRU01331"/>
    </source>
</evidence>
<dbReference type="GO" id="GO:0006542">
    <property type="term" value="P:glutamine biosynthetic process"/>
    <property type="evidence" value="ECO:0007669"/>
    <property type="project" value="InterPro"/>
</dbReference>
<keyword evidence="3" id="KW-0067">ATP-binding</keyword>
<evidence type="ECO:0000256" key="1">
    <source>
        <dbReference type="ARBA" id="ARBA00022598"/>
    </source>
</evidence>
<dbReference type="InterPro" id="IPR036651">
    <property type="entry name" value="Gln_synt_N_sf"/>
</dbReference>
<keyword evidence="2" id="KW-0547">Nucleotide-binding</keyword>
<dbReference type="SMART" id="SM01230">
    <property type="entry name" value="Gln-synt_C"/>
    <property type="match status" value="1"/>
</dbReference>
<evidence type="ECO:0000256" key="3">
    <source>
        <dbReference type="ARBA" id="ARBA00022840"/>
    </source>
</evidence>
<dbReference type="Pfam" id="PF16952">
    <property type="entry name" value="Gln-synt_N_2"/>
    <property type="match status" value="1"/>
</dbReference>
<evidence type="ECO:0000313" key="8">
    <source>
        <dbReference type="Proteomes" id="UP000317171"/>
    </source>
</evidence>
<organism evidence="7 8">
    <name type="scientific">Gimesia alba</name>
    <dbReference type="NCBI Taxonomy" id="2527973"/>
    <lineage>
        <taxon>Bacteria</taxon>
        <taxon>Pseudomonadati</taxon>
        <taxon>Planctomycetota</taxon>
        <taxon>Planctomycetia</taxon>
        <taxon>Planctomycetales</taxon>
        <taxon>Planctomycetaceae</taxon>
        <taxon>Gimesia</taxon>
    </lineage>
</organism>
<dbReference type="OrthoDB" id="9807095at2"/>
<keyword evidence="8" id="KW-1185">Reference proteome</keyword>
<dbReference type="SUPFAM" id="SSF54368">
    <property type="entry name" value="Glutamine synthetase, N-terminal domain"/>
    <property type="match status" value="1"/>
</dbReference>
<keyword evidence="1 7" id="KW-0436">Ligase</keyword>
<sequence length="449" mass="49950">MQQEALKKQLAEQNVELIRAIYVGPDGITRGKAFRPGSLDEILESGLGLTQAQASVTVFDHLPPESEFQPVGEVRIRPDIETFQVLPYLPGHARMLSDIETIDGQPWELCPRGLLKTFLNQLSDKGMVIRAAFENEFTIFIDVNGEWQPLDQLNCFSSAAMDLASPYILPIISALEKQGVMVEKYYPEAGHGQHEIPVRHQPGLQAADQQVVFRETVRGTAQANDFRISFMPKASPETAGNGCHIHFSLWDSRCEQNLFYDDAGEYGLSQTARHFMAGILNHLPALMAFTAPTTNSYSRFVERCWSSCYVCWGPDNREATVRAASGFRGHESATVNLEYKPSDPTCNPYLALSSLICAGLDGIEKELNPGEPVLTDPALLSPQERETLGLTRYPIDLDAALTALEQDEVLRTGLGIRRVSDYVTMKQAEIEMIDSLGKAAEQQAYLFRY</sequence>
<feature type="domain" description="GS catalytic" evidence="6">
    <location>
        <begin position="111"/>
        <end position="449"/>
    </location>
</feature>
<reference evidence="7 8" key="1">
    <citation type="submission" date="2019-02" db="EMBL/GenBank/DDBJ databases">
        <title>Deep-cultivation of Planctomycetes and their phenomic and genomic characterization uncovers novel biology.</title>
        <authorList>
            <person name="Wiegand S."/>
            <person name="Jogler M."/>
            <person name="Boedeker C."/>
            <person name="Pinto D."/>
            <person name="Vollmers J."/>
            <person name="Rivas-Marin E."/>
            <person name="Kohn T."/>
            <person name="Peeters S.H."/>
            <person name="Heuer A."/>
            <person name="Rast P."/>
            <person name="Oberbeckmann S."/>
            <person name="Bunk B."/>
            <person name="Jeske O."/>
            <person name="Meyerdierks A."/>
            <person name="Storesund J.E."/>
            <person name="Kallscheuer N."/>
            <person name="Luecker S."/>
            <person name="Lage O.M."/>
            <person name="Pohl T."/>
            <person name="Merkel B.J."/>
            <person name="Hornburger P."/>
            <person name="Mueller R.-W."/>
            <person name="Bruemmer F."/>
            <person name="Labrenz M."/>
            <person name="Spormann A.M."/>
            <person name="Op den Camp H."/>
            <person name="Overmann J."/>
            <person name="Amann R."/>
            <person name="Jetten M.S.M."/>
            <person name="Mascher T."/>
            <person name="Medema M.H."/>
            <person name="Devos D.P."/>
            <person name="Kaster A.-K."/>
            <person name="Ovreas L."/>
            <person name="Rohde M."/>
            <person name="Galperin M.Y."/>
            <person name="Jogler C."/>
        </authorList>
    </citation>
    <scope>NUCLEOTIDE SEQUENCE [LARGE SCALE GENOMIC DNA]</scope>
    <source>
        <strain evidence="7 8">Pan241w</strain>
    </source>
</reference>
<dbReference type="GO" id="GO:0004356">
    <property type="term" value="F:glutamine synthetase activity"/>
    <property type="evidence" value="ECO:0007669"/>
    <property type="project" value="UniProtKB-EC"/>
</dbReference>
<proteinExistence type="inferred from homology"/>
<dbReference type="AlphaFoldDB" id="A0A517RLD0"/>
<dbReference type="KEGG" id="gaz:Pan241w_48080"/>
<dbReference type="Pfam" id="PF00120">
    <property type="entry name" value="Gln-synt_C"/>
    <property type="match status" value="1"/>
</dbReference>